<accession>A0A943UUL6</accession>
<gene>
    <name evidence="3" type="ORF">KH142_09450</name>
</gene>
<dbReference type="AlphaFoldDB" id="A0A943UUL6"/>
<evidence type="ECO:0000256" key="1">
    <source>
        <dbReference type="SAM" id="MobiDB-lite"/>
    </source>
</evidence>
<sequence length="205" mass="21545">LAQLLGYMLIGISPDLGNESFARALDDPQIVPPALAAVAKCGSSFEPSARYQSAEELSRALASACGKQNGPRMPDNMSEWTSASASWNASGADSSFAQSHARSDVGNHGVSDGGPWLGADADHARKTSEPSNKARIALAFYREVRDSRFLQCAILLVVGLAMSIVGNFLGSASGDPDSPFYMMSLMGLLLIMGSGLLFIIDKASN</sequence>
<feature type="region of interest" description="Disordered" evidence="1">
    <location>
        <begin position="65"/>
        <end position="84"/>
    </location>
</feature>
<reference evidence="3" key="1">
    <citation type="submission" date="2021-02" db="EMBL/GenBank/DDBJ databases">
        <title>Infant gut strain persistence is associated with maternal origin, phylogeny, and functional potential including surface adhesion and iron acquisition.</title>
        <authorList>
            <person name="Lou Y.C."/>
        </authorList>
    </citation>
    <scope>NUCLEOTIDE SEQUENCE</scope>
    <source>
        <strain evidence="3">L2_039_000G1_dasL2_039_000G1_concoct_11</strain>
    </source>
</reference>
<evidence type="ECO:0000313" key="4">
    <source>
        <dbReference type="Proteomes" id="UP000727506"/>
    </source>
</evidence>
<dbReference type="EMBL" id="JAGZSV010000261">
    <property type="protein sequence ID" value="MBS6941669.1"/>
    <property type="molecule type" value="Genomic_DNA"/>
</dbReference>
<feature type="transmembrane region" description="Helical" evidence="2">
    <location>
        <begin position="149"/>
        <end position="169"/>
    </location>
</feature>
<keyword evidence="2" id="KW-0812">Transmembrane</keyword>
<dbReference type="Proteomes" id="UP000727506">
    <property type="component" value="Unassembled WGS sequence"/>
</dbReference>
<organism evidence="3 4">
    <name type="scientific">Slackia piriformis</name>
    <dbReference type="NCBI Taxonomy" id="626934"/>
    <lineage>
        <taxon>Bacteria</taxon>
        <taxon>Bacillati</taxon>
        <taxon>Actinomycetota</taxon>
        <taxon>Coriobacteriia</taxon>
        <taxon>Eggerthellales</taxon>
        <taxon>Eggerthellaceae</taxon>
        <taxon>Slackia</taxon>
    </lineage>
</organism>
<feature type="region of interest" description="Disordered" evidence="1">
    <location>
        <begin position="101"/>
        <end position="128"/>
    </location>
</feature>
<name>A0A943UUL6_9ACTN</name>
<feature type="transmembrane region" description="Helical" evidence="2">
    <location>
        <begin position="181"/>
        <end position="200"/>
    </location>
</feature>
<keyword evidence="2" id="KW-0472">Membrane</keyword>
<keyword evidence="2" id="KW-1133">Transmembrane helix</keyword>
<proteinExistence type="predicted"/>
<protein>
    <submittedName>
        <fullName evidence="3">Uncharacterized protein</fullName>
    </submittedName>
</protein>
<feature type="non-terminal residue" evidence="3">
    <location>
        <position position="1"/>
    </location>
</feature>
<evidence type="ECO:0000313" key="3">
    <source>
        <dbReference type="EMBL" id="MBS6941669.1"/>
    </source>
</evidence>
<evidence type="ECO:0000256" key="2">
    <source>
        <dbReference type="SAM" id="Phobius"/>
    </source>
</evidence>
<comment type="caution">
    <text evidence="3">The sequence shown here is derived from an EMBL/GenBank/DDBJ whole genome shotgun (WGS) entry which is preliminary data.</text>
</comment>